<dbReference type="EMBL" id="GGFM01008742">
    <property type="protein sequence ID" value="MBW29493.1"/>
    <property type="molecule type" value="Transcribed_RNA"/>
</dbReference>
<proteinExistence type="predicted"/>
<organism evidence="1">
    <name type="scientific">Anopheles braziliensis</name>
    <dbReference type="NCBI Taxonomy" id="58242"/>
    <lineage>
        <taxon>Eukaryota</taxon>
        <taxon>Metazoa</taxon>
        <taxon>Ecdysozoa</taxon>
        <taxon>Arthropoda</taxon>
        <taxon>Hexapoda</taxon>
        <taxon>Insecta</taxon>
        <taxon>Pterygota</taxon>
        <taxon>Neoptera</taxon>
        <taxon>Endopterygota</taxon>
        <taxon>Diptera</taxon>
        <taxon>Nematocera</taxon>
        <taxon>Culicoidea</taxon>
        <taxon>Culicidae</taxon>
        <taxon>Anophelinae</taxon>
        <taxon>Anopheles</taxon>
    </lineage>
</organism>
<dbReference type="AlphaFoldDB" id="A0A2M3ZLW4"/>
<reference evidence="1" key="1">
    <citation type="submission" date="2018-01" db="EMBL/GenBank/DDBJ databases">
        <title>An insight into the sialome of Amazonian anophelines.</title>
        <authorList>
            <person name="Ribeiro J.M."/>
            <person name="Scarpassa V."/>
            <person name="Calvo E."/>
        </authorList>
    </citation>
    <scope>NUCLEOTIDE SEQUENCE</scope>
    <source>
        <tissue evidence="1">Salivary glands</tissue>
    </source>
</reference>
<evidence type="ECO:0000313" key="1">
    <source>
        <dbReference type="EMBL" id="MBW29493.1"/>
    </source>
</evidence>
<protein>
    <submittedName>
        <fullName evidence="1">Uncharacterized protein</fullName>
    </submittedName>
</protein>
<accession>A0A2M3ZLW4</accession>
<name>A0A2M3ZLW4_9DIPT</name>
<sequence length="98" mass="10882">MDRATKLDPPACLPACLPLAAAALATTPHGEGGAPDEREHELCKIFTRYFLYFHYVFSSPHLLVAPQVRRHTSFSSAPLLFNFLILHSKNCLSRACGR</sequence>